<keyword evidence="1" id="KW-0472">Membrane</keyword>
<dbReference type="Proteomes" id="UP001174691">
    <property type="component" value="Unassembled WGS sequence"/>
</dbReference>
<feature type="chain" id="PRO_5041294089" evidence="2">
    <location>
        <begin position="23"/>
        <end position="154"/>
    </location>
</feature>
<accession>A0AA38VUM8</accession>
<keyword evidence="1" id="KW-0812">Transmembrane</keyword>
<comment type="caution">
    <text evidence="3">The sequence shown here is derived from an EMBL/GenBank/DDBJ whole genome shotgun (WGS) entry which is preliminary data.</text>
</comment>
<evidence type="ECO:0000313" key="3">
    <source>
        <dbReference type="EMBL" id="KAJ9151621.1"/>
    </source>
</evidence>
<keyword evidence="1" id="KW-1133">Transmembrane helix</keyword>
<evidence type="ECO:0000313" key="4">
    <source>
        <dbReference type="Proteomes" id="UP001174691"/>
    </source>
</evidence>
<feature type="transmembrane region" description="Helical" evidence="1">
    <location>
        <begin position="123"/>
        <end position="146"/>
    </location>
</feature>
<organism evidence="3 4">
    <name type="scientific">Coniochaeta hoffmannii</name>
    <dbReference type="NCBI Taxonomy" id="91930"/>
    <lineage>
        <taxon>Eukaryota</taxon>
        <taxon>Fungi</taxon>
        <taxon>Dikarya</taxon>
        <taxon>Ascomycota</taxon>
        <taxon>Pezizomycotina</taxon>
        <taxon>Sordariomycetes</taxon>
        <taxon>Sordariomycetidae</taxon>
        <taxon>Coniochaetales</taxon>
        <taxon>Coniochaetaceae</taxon>
        <taxon>Coniochaeta</taxon>
    </lineage>
</organism>
<protein>
    <submittedName>
        <fullName evidence="3">Uncharacterized protein</fullName>
    </submittedName>
</protein>
<evidence type="ECO:0000256" key="1">
    <source>
        <dbReference type="SAM" id="Phobius"/>
    </source>
</evidence>
<evidence type="ECO:0000256" key="2">
    <source>
        <dbReference type="SAM" id="SignalP"/>
    </source>
</evidence>
<name>A0AA38VUM8_9PEZI</name>
<dbReference type="AlphaFoldDB" id="A0AA38VUM8"/>
<keyword evidence="4" id="KW-1185">Reference proteome</keyword>
<dbReference type="EMBL" id="JANBVN010000061">
    <property type="protein sequence ID" value="KAJ9151621.1"/>
    <property type="molecule type" value="Genomic_DNA"/>
</dbReference>
<reference evidence="3" key="1">
    <citation type="submission" date="2022-07" db="EMBL/GenBank/DDBJ databases">
        <title>Fungi with potential for degradation of polypropylene.</title>
        <authorList>
            <person name="Gostincar C."/>
        </authorList>
    </citation>
    <scope>NUCLEOTIDE SEQUENCE</scope>
    <source>
        <strain evidence="3">EXF-13287</strain>
    </source>
</reference>
<proteinExistence type="predicted"/>
<feature type="signal peptide" evidence="2">
    <location>
        <begin position="1"/>
        <end position="22"/>
    </location>
</feature>
<keyword evidence="2" id="KW-0732">Signal</keyword>
<gene>
    <name evidence="3" type="ORF">NKR19_g4741</name>
</gene>
<sequence>MALRLYAAFLLFTGPLLAVAQAVDPDAIDFSVVSGWKDLRGWEAIPKLSQGVMSYCSNIDDASTAVSVLTAYCSAKGYTQVVAPTTLQPTGAFTVTVTETTAATVTVTQRVSAGSPPLAPPRFAAASAALVWLMAMAGAPFVWMLYWQRLRVRV</sequence>